<reference evidence="1 2" key="1">
    <citation type="submission" date="2024-04" db="EMBL/GenBank/DDBJ databases">
        <title>Novel species of the genus Ideonella isolated from streams.</title>
        <authorList>
            <person name="Lu H."/>
        </authorList>
    </citation>
    <scope>NUCLEOTIDE SEQUENCE [LARGE SCALE GENOMIC DNA]</scope>
    <source>
        <strain evidence="1 2">DXS29W</strain>
    </source>
</reference>
<sequence length="228" mass="25802">MNRDAAESLPASTRSSRVLRARLRAATRPSLDVHASWWPPGWRATSPVALGEGGHQAGSRWLQRAHSVPDAAQAAARPDGPIERLAWMEGRELRRLALFCGFVAHRDHFETPGLALEMWRQARRLDRDLPDFALSRWPSCPALAMSPRALVQRPRAAGRMVVRRSYQLMLGLLAAQGEALWRSARVKFPRSHGQVAPPAMPPERRQVYEELLFMCALPERFGSWDWLF</sequence>
<name>A0ABU9BLP0_9BURK</name>
<accession>A0ABU9BLP0</accession>
<evidence type="ECO:0000313" key="1">
    <source>
        <dbReference type="EMBL" id="MEK8030862.1"/>
    </source>
</evidence>
<comment type="caution">
    <text evidence="1">The sequence shown here is derived from an EMBL/GenBank/DDBJ whole genome shotgun (WGS) entry which is preliminary data.</text>
</comment>
<evidence type="ECO:0000313" key="2">
    <source>
        <dbReference type="Proteomes" id="UP001371218"/>
    </source>
</evidence>
<gene>
    <name evidence="1" type="ORF">AACH06_08565</name>
</gene>
<evidence type="ECO:0008006" key="3">
    <source>
        <dbReference type="Google" id="ProtNLM"/>
    </source>
</evidence>
<organism evidence="1 2">
    <name type="scientific">Ideonella lacteola</name>
    <dbReference type="NCBI Taxonomy" id="2984193"/>
    <lineage>
        <taxon>Bacteria</taxon>
        <taxon>Pseudomonadati</taxon>
        <taxon>Pseudomonadota</taxon>
        <taxon>Betaproteobacteria</taxon>
        <taxon>Burkholderiales</taxon>
        <taxon>Sphaerotilaceae</taxon>
        <taxon>Ideonella</taxon>
    </lineage>
</organism>
<dbReference type="EMBL" id="JBBUTG010000004">
    <property type="protein sequence ID" value="MEK8030862.1"/>
    <property type="molecule type" value="Genomic_DNA"/>
</dbReference>
<proteinExistence type="predicted"/>
<dbReference type="RefSeq" id="WP_341425234.1">
    <property type="nucleotide sequence ID" value="NZ_JBBUTG010000004.1"/>
</dbReference>
<protein>
    <recommendedName>
        <fullName evidence="3">Type III secretion system protein</fullName>
    </recommendedName>
</protein>
<dbReference type="Proteomes" id="UP001371218">
    <property type="component" value="Unassembled WGS sequence"/>
</dbReference>
<keyword evidence="2" id="KW-1185">Reference proteome</keyword>